<dbReference type="PROSITE" id="PS51918">
    <property type="entry name" value="RADICAL_SAM"/>
    <property type="match status" value="1"/>
</dbReference>
<dbReference type="PANTHER" id="PTHR11135:SF0">
    <property type="entry name" value="ELONGATOR COMPLEX PROTEIN 3"/>
    <property type="match status" value="1"/>
</dbReference>
<evidence type="ECO:0000259" key="7">
    <source>
        <dbReference type="PROSITE" id="PS51918"/>
    </source>
</evidence>
<proteinExistence type="predicted"/>
<dbReference type="Gene3D" id="3.80.30.20">
    <property type="entry name" value="tm_1862 like domain"/>
    <property type="match status" value="1"/>
</dbReference>
<dbReference type="AlphaFoldDB" id="A0A1U7M336"/>
<dbReference type="EMBL" id="LTDM01000064">
    <property type="protein sequence ID" value="OLS01733.1"/>
    <property type="molecule type" value="Genomic_DNA"/>
</dbReference>
<dbReference type="GO" id="GO:0046872">
    <property type="term" value="F:metal ion binding"/>
    <property type="evidence" value="ECO:0007669"/>
    <property type="project" value="UniProtKB-KW"/>
</dbReference>
<dbReference type="SFLD" id="SFLDG01086">
    <property type="entry name" value="elongater_protein-like"/>
    <property type="match status" value="1"/>
</dbReference>
<evidence type="ECO:0000256" key="4">
    <source>
        <dbReference type="ARBA" id="ARBA00022723"/>
    </source>
</evidence>
<dbReference type="SMART" id="SM00729">
    <property type="entry name" value="Elp3"/>
    <property type="match status" value="1"/>
</dbReference>
<gene>
    <name evidence="8" type="primary">hemN_2</name>
    <name evidence="8" type="ORF">TICRE_23330</name>
</gene>
<evidence type="ECO:0000313" key="9">
    <source>
        <dbReference type="Proteomes" id="UP000186112"/>
    </source>
</evidence>
<dbReference type="SUPFAM" id="SSF102114">
    <property type="entry name" value="Radical SAM enzymes"/>
    <property type="match status" value="1"/>
</dbReference>
<dbReference type="PANTHER" id="PTHR11135">
    <property type="entry name" value="HISTONE ACETYLTRANSFERASE-RELATED"/>
    <property type="match status" value="1"/>
</dbReference>
<dbReference type="OrthoDB" id="9815044at2"/>
<dbReference type="EC" id="1.3.99.-" evidence="8"/>
<comment type="cofactor">
    <cofactor evidence="1">
        <name>[4Fe-4S] cluster</name>
        <dbReference type="ChEBI" id="CHEBI:49883"/>
    </cofactor>
</comment>
<dbReference type="GO" id="GO:0005737">
    <property type="term" value="C:cytoplasm"/>
    <property type="evidence" value="ECO:0007669"/>
    <property type="project" value="TreeGrafter"/>
</dbReference>
<keyword evidence="2" id="KW-0004">4Fe-4S</keyword>
<dbReference type="Pfam" id="PF16199">
    <property type="entry name" value="Radical_SAM_C"/>
    <property type="match status" value="1"/>
</dbReference>
<keyword evidence="4" id="KW-0479">Metal-binding</keyword>
<reference evidence="8 9" key="1">
    <citation type="submission" date="2016-02" db="EMBL/GenBank/DDBJ databases">
        <title>Genome sequence of Tissierella creatinophila DSM 6911.</title>
        <authorList>
            <person name="Poehlein A."/>
            <person name="Daniel R."/>
        </authorList>
    </citation>
    <scope>NUCLEOTIDE SEQUENCE [LARGE SCALE GENOMIC DNA]</scope>
    <source>
        <strain evidence="8 9">DSM 6911</strain>
    </source>
</reference>
<dbReference type="CDD" id="cd01335">
    <property type="entry name" value="Radical_SAM"/>
    <property type="match status" value="1"/>
</dbReference>
<dbReference type="SFLD" id="SFLDG01082">
    <property type="entry name" value="B12-binding_domain_containing"/>
    <property type="match status" value="1"/>
</dbReference>
<protein>
    <submittedName>
        <fullName evidence="8">Oxygen-independent coproporphyrinogen-III oxidase-like protein</fullName>
        <ecNumber evidence="8">1.3.99.-</ecNumber>
    </submittedName>
</protein>
<dbReference type="InterPro" id="IPR039661">
    <property type="entry name" value="ELP3"/>
</dbReference>
<evidence type="ECO:0000256" key="3">
    <source>
        <dbReference type="ARBA" id="ARBA00022691"/>
    </source>
</evidence>
<dbReference type="InterPro" id="IPR032432">
    <property type="entry name" value="Radical_SAM_C"/>
</dbReference>
<dbReference type="InterPro" id="IPR058240">
    <property type="entry name" value="rSAM_sf"/>
</dbReference>
<dbReference type="Proteomes" id="UP000186112">
    <property type="component" value="Unassembled WGS sequence"/>
</dbReference>
<keyword evidence="9" id="KW-1185">Reference proteome</keyword>
<name>A0A1U7M336_TISCR</name>
<dbReference type="InterPro" id="IPR023404">
    <property type="entry name" value="rSAM_horseshoe"/>
</dbReference>
<dbReference type="GO" id="GO:0051539">
    <property type="term" value="F:4 iron, 4 sulfur cluster binding"/>
    <property type="evidence" value="ECO:0007669"/>
    <property type="project" value="UniProtKB-KW"/>
</dbReference>
<dbReference type="GO" id="GO:0002926">
    <property type="term" value="P:tRNA wobble base 5-methoxycarbonylmethyl-2-thiouridinylation"/>
    <property type="evidence" value="ECO:0007669"/>
    <property type="project" value="TreeGrafter"/>
</dbReference>
<evidence type="ECO:0000313" key="8">
    <source>
        <dbReference type="EMBL" id="OLS01733.1"/>
    </source>
</evidence>
<sequence length="362" mass="41760">MSKHYIIPIFVPHLGCPHDCIFCNQRKIASSITDITTEDVEETIKRYLSYFKKNSFIEVAFYGGSFTAIDINVQKDLLKVPLQYKKEGIIDEIRLSTRPDAIDDFILTHLKEYEVDTIELGVQSLNDEVLDKSGRGHSSKDVYRAVKLIKDYKFNLGLQMMVGLPGDTLERSLDTAKIFIKLNPKCVRIYPTLVIKDTYLEKMALENNYNPLSLKEAIDICTPLLMAFYVNNINVIRVGLQPTENIQLGKDVIDGPFHPAFKQLVEANIYRIVLNNYIRISGINTKGKTLEIFASNKNISNLAGQKSENISYLQKKHQFNKIKIYSKDMKQNEIIIIIDKHYDKININEYMERYLQKMKTNE</sequence>
<keyword evidence="6" id="KW-0411">Iron-sulfur</keyword>
<evidence type="ECO:0000256" key="6">
    <source>
        <dbReference type="ARBA" id="ARBA00023014"/>
    </source>
</evidence>
<organism evidence="8 9">
    <name type="scientific">Tissierella creatinophila DSM 6911</name>
    <dbReference type="NCBI Taxonomy" id="1123403"/>
    <lineage>
        <taxon>Bacteria</taxon>
        <taxon>Bacillati</taxon>
        <taxon>Bacillota</taxon>
        <taxon>Tissierellia</taxon>
        <taxon>Tissierellales</taxon>
        <taxon>Tissierellaceae</taxon>
        <taxon>Tissierella</taxon>
    </lineage>
</organism>
<dbReference type="Pfam" id="PF04055">
    <property type="entry name" value="Radical_SAM"/>
    <property type="match status" value="1"/>
</dbReference>
<evidence type="ECO:0000256" key="5">
    <source>
        <dbReference type="ARBA" id="ARBA00023004"/>
    </source>
</evidence>
<evidence type="ECO:0000256" key="2">
    <source>
        <dbReference type="ARBA" id="ARBA00022485"/>
    </source>
</evidence>
<accession>A0A1U7M336</accession>
<feature type="domain" description="Radical SAM core" evidence="7">
    <location>
        <begin position="1"/>
        <end position="234"/>
    </location>
</feature>
<keyword evidence="8" id="KW-0560">Oxidoreductase</keyword>
<dbReference type="SFLD" id="SFLDS00029">
    <property type="entry name" value="Radical_SAM"/>
    <property type="match status" value="1"/>
</dbReference>
<dbReference type="InterPro" id="IPR006638">
    <property type="entry name" value="Elp3/MiaA/NifB-like_rSAM"/>
</dbReference>
<comment type="caution">
    <text evidence="8">The sequence shown here is derived from an EMBL/GenBank/DDBJ whole genome shotgun (WGS) entry which is preliminary data.</text>
</comment>
<dbReference type="GO" id="GO:0016491">
    <property type="term" value="F:oxidoreductase activity"/>
    <property type="evidence" value="ECO:0007669"/>
    <property type="project" value="UniProtKB-KW"/>
</dbReference>
<keyword evidence="5" id="KW-0408">Iron</keyword>
<keyword evidence="3" id="KW-0949">S-adenosyl-L-methionine</keyword>
<evidence type="ECO:0000256" key="1">
    <source>
        <dbReference type="ARBA" id="ARBA00001966"/>
    </source>
</evidence>
<dbReference type="RefSeq" id="WP_075728242.1">
    <property type="nucleotide sequence ID" value="NZ_LTDM01000064.1"/>
</dbReference>
<dbReference type="InterPro" id="IPR007197">
    <property type="entry name" value="rSAM"/>
</dbReference>